<evidence type="ECO:0000256" key="1">
    <source>
        <dbReference type="SAM" id="MobiDB-lite"/>
    </source>
</evidence>
<evidence type="ECO:0000313" key="2">
    <source>
        <dbReference type="EMBL" id="OLQ13247.1"/>
    </source>
</evidence>
<proteinExistence type="predicted"/>
<reference evidence="2 3" key="1">
    <citation type="submission" date="2016-02" db="EMBL/GenBank/DDBJ databases">
        <title>Genome analysis of coral dinoflagellate symbionts highlights evolutionary adaptations to a symbiotic lifestyle.</title>
        <authorList>
            <person name="Aranda M."/>
            <person name="Li Y."/>
            <person name="Liew Y.J."/>
            <person name="Baumgarten S."/>
            <person name="Simakov O."/>
            <person name="Wilson M."/>
            <person name="Piel J."/>
            <person name="Ashoor H."/>
            <person name="Bougouffa S."/>
            <person name="Bajic V.B."/>
            <person name="Ryu T."/>
            <person name="Ravasi T."/>
            <person name="Bayer T."/>
            <person name="Micklem G."/>
            <person name="Kim H."/>
            <person name="Bhak J."/>
            <person name="Lajeunesse T.C."/>
            <person name="Voolstra C.R."/>
        </authorList>
    </citation>
    <scope>NUCLEOTIDE SEQUENCE [LARGE SCALE GENOMIC DNA]</scope>
    <source>
        <strain evidence="2 3">CCMP2467</strain>
    </source>
</reference>
<dbReference type="AlphaFoldDB" id="A0A1Q9F0R9"/>
<evidence type="ECO:0000313" key="3">
    <source>
        <dbReference type="Proteomes" id="UP000186817"/>
    </source>
</evidence>
<comment type="caution">
    <text evidence="2">The sequence shown here is derived from an EMBL/GenBank/DDBJ whole genome shotgun (WGS) entry which is preliminary data.</text>
</comment>
<name>A0A1Q9F0R9_SYMMI</name>
<dbReference type="EMBL" id="LSRX01000030">
    <property type="protein sequence ID" value="OLQ13247.1"/>
    <property type="molecule type" value="Genomic_DNA"/>
</dbReference>
<dbReference type="OrthoDB" id="407439at2759"/>
<protein>
    <submittedName>
        <fullName evidence="2">Uncharacterized protein</fullName>
    </submittedName>
</protein>
<dbReference type="Proteomes" id="UP000186817">
    <property type="component" value="Unassembled WGS sequence"/>
</dbReference>
<keyword evidence="3" id="KW-1185">Reference proteome</keyword>
<organism evidence="2 3">
    <name type="scientific">Symbiodinium microadriaticum</name>
    <name type="common">Dinoflagellate</name>
    <name type="synonym">Zooxanthella microadriatica</name>
    <dbReference type="NCBI Taxonomy" id="2951"/>
    <lineage>
        <taxon>Eukaryota</taxon>
        <taxon>Sar</taxon>
        <taxon>Alveolata</taxon>
        <taxon>Dinophyceae</taxon>
        <taxon>Suessiales</taxon>
        <taxon>Symbiodiniaceae</taxon>
        <taxon>Symbiodinium</taxon>
    </lineage>
</organism>
<sequence length="614" mass="69003">MPLLPKAGRLRTFKFPGKQCPICHKQLSTGTSTTEFTTATCLSSEQLYLVRSRRTRCNSCRTSLRCNFMWLGDQKINCVSFNQLKAAGVFFASQKTAFTMEYLHLCYLRLLRAKTSPGQEAAVRLLASADHPLQFWQEHSLRDHLLHALEGYVISQSSPDEIIEYNLDFPAQHCVKFRGPEGQVALFPPEGVVTAVSFDGHFGVHRRLLPGVDPARTVKLKGKPRKVLEEFTRSSGCKHKDATRKVLPDRTAGWQFAIDPISQSVLGATEHIVNERNTDKVRLLQAVLAMPNMKVDLLLHDDACHFQDYVEKHKEDGFDAIKFYIIDEFHRRVFLELGVGLVPGRQSGGSTRDNAEPVVTVFENALAKPPNPKDVIAEIHNGTRDVHESKKALSLRRLQMEFSNIQRGLGLKSSASGEWSQDADAALASWLLRPARKQHARAAPLALEDVVAENRREEKDEDISAPAPRRDDDSVHETFQFVQLRLVIVFLRGRAKLMLEFVQFPAMKRDATEMSLPGSGSQGDLPPEGLGYGGTAAAFEVPTNGVIDDLKEAISVRPSHSRFGLYKRAFKMSQNGQHQPFFAKVDTLRTDIPLKFHWSEFSADANQHRLEYRP</sequence>
<feature type="region of interest" description="Disordered" evidence="1">
    <location>
        <begin position="453"/>
        <end position="472"/>
    </location>
</feature>
<accession>A0A1Q9F0R9</accession>
<gene>
    <name evidence="2" type="ORF">AK812_SmicGene2705</name>
</gene>